<dbReference type="Proteomes" id="UP001139721">
    <property type="component" value="Unassembled WGS sequence"/>
</dbReference>
<name>A0A9X2ICB6_9GAMM</name>
<gene>
    <name evidence="1" type="ORF">LOX96_05750</name>
</gene>
<evidence type="ECO:0000313" key="1">
    <source>
        <dbReference type="EMBL" id="MCL9683588.1"/>
    </source>
</evidence>
<organism evidence="1 2">
    <name type="scientific">Legionella maioricensis</name>
    <dbReference type="NCBI Taxonomy" id="2896528"/>
    <lineage>
        <taxon>Bacteria</taxon>
        <taxon>Pseudomonadati</taxon>
        <taxon>Pseudomonadota</taxon>
        <taxon>Gammaproteobacteria</taxon>
        <taxon>Legionellales</taxon>
        <taxon>Legionellaceae</taxon>
        <taxon>Legionella</taxon>
    </lineage>
</organism>
<keyword evidence="2" id="KW-1185">Reference proteome</keyword>
<sequence length="705" mass="80946">MNFKDWCLQEFGILDFTEGKIQNNVFIPAQPSMCINYIGIAQIGGSVINSLFLQGMIIPFNIYRQLKQKMYEFFRQRYGEDPNGFRQWSNGFFTKLGLNATQEKEYKEPSAIHITFRGLEEQNSFLNKFQSYNPIFSFNVLSQKHSLQLPAHFISHLKQLYYQSPHAEINNPQLTSLMINQMKNLQTLLGIIEKNNLRVRLDYANFLSKDLSNTSNYGSDLYDEQAASVYAISLRVYAEINRDNLSEYEYKNFNYAASILAAYDEMGNLKQSLKKDSKFLDHIVRLYHSSKAKHVNSSTLSDLPVQEQGHILSLIKQNTATMLFGDDSTPRFLPDSQMHSETDEMVFQGGGVATHSAIFRIIKVGILQNGQKAGPYDKPLFYEYYKIEDNLGDGCHEIDLVNKTCMGTYITKLSPFIMKAGQLVPLDINPYLQPQAYQQAMIGTLSELISVERQLIFYPEFDLNNNSTGPNNEEKEWLRLKELQRVLSGQPYPFPLVYYTQDPLDPSKRYQRSVFNQRNFFQEGGSCPIFSLKSLIASIIGLELTTLHNNFMQLHNGELHLFMIREKMNKLQFQITQFLRPPRPTQSPLQNQIAFFGRNLRGIDLLRNSSLQGAQWINSITIAIDPQDAAKRIFKFRCSDPKMCYIVANSIASTVPYLKVLVKGKELILDEEQVKSLCTKLNIVYDTFLNSLPFEGENYSSTLSL</sequence>
<accession>A0A9X2ICB6</accession>
<dbReference type="AlphaFoldDB" id="A0A9X2ICB6"/>
<proteinExistence type="predicted"/>
<dbReference type="RefSeq" id="WP_250421093.1">
    <property type="nucleotide sequence ID" value="NZ_JAJKBJ010000004.1"/>
</dbReference>
<dbReference type="EMBL" id="JAJKBJ010000004">
    <property type="protein sequence ID" value="MCL9683588.1"/>
    <property type="molecule type" value="Genomic_DNA"/>
</dbReference>
<comment type="caution">
    <text evidence="1">The sequence shown here is derived from an EMBL/GenBank/DDBJ whole genome shotgun (WGS) entry which is preliminary data.</text>
</comment>
<evidence type="ECO:0000313" key="2">
    <source>
        <dbReference type="Proteomes" id="UP001139721"/>
    </source>
</evidence>
<protein>
    <submittedName>
        <fullName evidence="1">Uncharacterized protein</fullName>
    </submittedName>
</protein>
<reference evidence="1" key="1">
    <citation type="submission" date="2021-11" db="EMBL/GenBank/DDBJ databases">
        <title>Legionella maioricencis sp. nov., a new species isolated from hot water samples in Mallorca.</title>
        <authorList>
            <person name="Crespi S."/>
            <person name="Drasar V."/>
            <person name="Salva-Serra F."/>
            <person name="Jaen-Luchoro D."/>
            <person name="Pineiro-Iglesias B."/>
            <person name="Aliaga F."/>
            <person name="Fernandez-Juarez V."/>
            <person name="Coll G."/>
            <person name="Moore E.R.B."/>
            <person name="Bennasar-Figueras A."/>
        </authorList>
    </citation>
    <scope>NUCLEOTIDE SEQUENCE</scope>
    <source>
        <strain evidence="1">HCPI-6</strain>
    </source>
</reference>